<keyword evidence="2" id="KW-1185">Reference proteome</keyword>
<evidence type="ECO:0000313" key="1">
    <source>
        <dbReference type="EMBL" id="KAL0492113.1"/>
    </source>
</evidence>
<feature type="non-terminal residue" evidence="1">
    <location>
        <position position="1"/>
    </location>
</feature>
<comment type="caution">
    <text evidence="1">The sequence shown here is derived from an EMBL/GenBank/DDBJ whole genome shotgun (WGS) entry which is preliminary data.</text>
</comment>
<dbReference type="Proteomes" id="UP001431209">
    <property type="component" value="Unassembled WGS sequence"/>
</dbReference>
<evidence type="ECO:0000313" key="2">
    <source>
        <dbReference type="Proteomes" id="UP001431209"/>
    </source>
</evidence>
<dbReference type="Gene3D" id="3.30.1920.20">
    <property type="match status" value="2"/>
</dbReference>
<organism evidence="1 2">
    <name type="scientific">Acrasis kona</name>
    <dbReference type="NCBI Taxonomy" id="1008807"/>
    <lineage>
        <taxon>Eukaryota</taxon>
        <taxon>Discoba</taxon>
        <taxon>Heterolobosea</taxon>
        <taxon>Tetramitia</taxon>
        <taxon>Eutetramitia</taxon>
        <taxon>Acrasidae</taxon>
        <taxon>Acrasis</taxon>
    </lineage>
</organism>
<protein>
    <submittedName>
        <fullName evidence="1">Uncharacterized protein</fullName>
    </submittedName>
</protein>
<proteinExistence type="predicted"/>
<accession>A0AAW2ZT32</accession>
<gene>
    <name evidence="1" type="ORF">AKO1_002207</name>
</gene>
<dbReference type="NCBIfam" id="NF047446">
    <property type="entry name" value="barrel_OmpL47"/>
    <property type="match status" value="1"/>
</dbReference>
<dbReference type="AlphaFoldDB" id="A0AAW2ZT32"/>
<reference evidence="1 2" key="1">
    <citation type="submission" date="2024-03" db="EMBL/GenBank/DDBJ databases">
        <title>The Acrasis kona genome and developmental transcriptomes reveal deep origins of eukaryotic multicellular pathways.</title>
        <authorList>
            <person name="Sheikh S."/>
            <person name="Fu C.-J."/>
            <person name="Brown M.W."/>
            <person name="Baldauf S.L."/>
        </authorList>
    </citation>
    <scope>NUCLEOTIDE SEQUENCE [LARGE SCALE GENOMIC DNA]</scope>
    <source>
        <strain evidence="1 2">ATCC MYA-3509</strain>
    </source>
</reference>
<dbReference type="EMBL" id="JAOPGA020002029">
    <property type="protein sequence ID" value="KAL0492113.1"/>
    <property type="molecule type" value="Genomic_DNA"/>
</dbReference>
<name>A0AAW2ZT32_9EUKA</name>
<dbReference type="InterPro" id="IPR058094">
    <property type="entry name" value="Ig-like_OmpL47-like"/>
</dbReference>
<sequence>HVNIDLTAPVIEVVADRNPNEQGWYNTEVGIKYTCNDNLSGVAQCPPTQHCVDDECTFATSIKQDGSNQVVAGTVVDKAGNSLTESISINLDQTRPTIKAVYPSPNSNGWFNVNVTVNFDCADSLSGIKFCSTPVKLTQNGNHQSVTGTAIDNADNGETYIAMINIDQTAPVIVLETTEPANTNGWWNQDVTVVATCSDDLSGVSVCNVQNTNKNTFTQTQEGSNQVVTAVVVDDAGNSVYAQQAVNLDKTDPTIASSLSSQPNANGWFNESVVVHFDCNDELSGVESCTPDVVVSSQGTEMVVTGVAVDRAGNSQETTSQPISIDNEAPILIGTPRTKPNANGWYNRNVTVDFSCSDALSGVVSCPLPVYLNAEGKDISVEKTLYDYAGNSAQSNLLISIDRTAPVIISQYLTTANEQGWFNQIVVVNYTCTDALSGVESCSPPVAITQNGQSVTVVGQAIDLAGNLATVEDVIKVDTVPPVVVVTTSSNPNAQGWFNHPVTVHFECSDAVSGVVRCPKDIYLQTKGIHNIRRNVTDNAGNVFVVDYEVKIDLYAPVTQGKLVPAENQNGWINQNAKVVLNATDDLSGVLTTHYIVDQKEVQVYTAPYFVTGEGIHTTSFSSVDNANNVESYKSLIVRIDTVKPTITSQINTKPNENGWYNTPITITYQCDDGCLGSGIAYCPPPLTVDQQGLWNITANATDLADNNQDVTNQDINIDLLPPNTTVVRDVYPNANGWNNQNVTITLVSFDQYSGVYQVHYEINAEISNIVTINNQTGNVTLPFSNEGVDLIRYYATDRASNVEGAQFAIVRIDKTAPFIHADKDSLPNQYNWYNHDVRVSFTCGDSLSGIDGSCPSTVIVAGQQANQYANATVYDLAGNSASDGIYGLNIDKVIPQVNITRSPLANADGWNNEPVTVSITCTDDLSGVLSCPPTVVVSGEGANQFVNGTAVDYAGNENDILVSNINIDYTAPVITATRNPVANRFGWVNKDVKVTFSCSDNQGGSGLNLGACPQPVVLTQEGADQSAEGTVYDRARNTASTVLSGVNIDKTAPVLNINLDDNSTFPVCDFLSFRPTFNPTDSLSGLLSQSSLVGLPPTGDRGTFTFTARALDKAGNLASETRSFFVHYMSAFHGFHSPRRNSTYTIGSQIPIKFALFCGDFFTGIVPNNVIARVMITQNFNPSHTYSYNSGAQFVNQDKFFSYDLDTSVRFSNPDGDVVNFVAGEWTIVAVLNDGTYRTRSVTLVDPETVSIN</sequence>